<reference evidence="2 6" key="2">
    <citation type="journal article" date="2019" name="Nat. Med.">
        <title>A library of human gut bacterial isolates paired with longitudinal multiomics data enables mechanistic microbiome research.</title>
        <authorList>
            <person name="Poyet M."/>
            <person name="Groussin M."/>
            <person name="Gibbons S.M."/>
            <person name="Avila-Pacheco J."/>
            <person name="Jiang X."/>
            <person name="Kearney S.M."/>
            <person name="Perrotta A.R."/>
            <person name="Berdy B."/>
            <person name="Zhao S."/>
            <person name="Lieberman T.D."/>
            <person name="Swanson P.K."/>
            <person name="Smith M."/>
            <person name="Roesemann S."/>
            <person name="Alexander J.E."/>
            <person name="Rich S.A."/>
            <person name="Livny J."/>
            <person name="Vlamakis H."/>
            <person name="Clish C."/>
            <person name="Bullock K."/>
            <person name="Deik A."/>
            <person name="Scott J."/>
            <person name="Pierce K.A."/>
            <person name="Xavier R.J."/>
            <person name="Alm E.J."/>
        </authorList>
    </citation>
    <scope>NUCLEOTIDE SEQUENCE [LARGE SCALE GENOMIC DNA]</scope>
    <source>
        <strain evidence="2 6">BIOML-A8</strain>
    </source>
</reference>
<dbReference type="Gene3D" id="1.10.10.10">
    <property type="entry name" value="Winged helix-like DNA-binding domain superfamily/Winged helix DNA-binding domain"/>
    <property type="match status" value="1"/>
</dbReference>
<protein>
    <recommendedName>
        <fullName evidence="7">Rrf2 family transcriptional regulator</fullName>
    </recommendedName>
</protein>
<dbReference type="AlphaFoldDB" id="A0A0P0GKW3"/>
<organism evidence="1 5">
    <name type="scientific">Bacteroides cellulosilyticus</name>
    <dbReference type="NCBI Taxonomy" id="246787"/>
    <lineage>
        <taxon>Bacteria</taxon>
        <taxon>Pseudomonadati</taxon>
        <taxon>Bacteroidota</taxon>
        <taxon>Bacteroidia</taxon>
        <taxon>Bacteroidales</taxon>
        <taxon>Bacteroidaceae</taxon>
        <taxon>Bacteroides</taxon>
    </lineage>
</organism>
<evidence type="ECO:0000313" key="1">
    <source>
        <dbReference type="EMBL" id="ALJ61717.1"/>
    </source>
</evidence>
<reference evidence="4" key="4">
    <citation type="submission" date="2023-08" db="EMBL/GenBank/DDBJ databases">
        <title>Reintroducing virulent viruses to syntetic microbiomes.</title>
        <authorList>
            <person name="Wilde J."/>
            <person name="Boyes R."/>
            <person name="Robinson A.V."/>
            <person name="Daisley B.A."/>
            <person name="Allen-Vercoe E."/>
        </authorList>
    </citation>
    <scope>NUCLEOTIDE SEQUENCE</scope>
    <source>
        <strain evidence="4">225I_12FAA</strain>
    </source>
</reference>
<sequence length="124" mass="14088">MLTELTQTAIAVLCDISAGSHPYRTAQLHIDPEYLIGILTKLETGGLVRHRDTSFADTLSSYELVRPYTSISLLDILETLDEHLNCNYPTSEEMYQQYRAAANRLGIINHMTRIYLSEIKLNDL</sequence>
<dbReference type="EMBL" id="JARFID010000018">
    <property type="protein sequence ID" value="MDE8695788.1"/>
    <property type="molecule type" value="Genomic_DNA"/>
</dbReference>
<dbReference type="KEGG" id="bcel:BcellWH2_04501"/>
<evidence type="ECO:0008006" key="7">
    <source>
        <dbReference type="Google" id="ProtNLM"/>
    </source>
</evidence>
<dbReference type="InterPro" id="IPR036388">
    <property type="entry name" value="WH-like_DNA-bd_sf"/>
</dbReference>
<dbReference type="EMBL" id="VVYX01000012">
    <property type="protein sequence ID" value="KAA5419122.1"/>
    <property type="molecule type" value="Genomic_DNA"/>
</dbReference>
<evidence type="ECO:0000313" key="5">
    <source>
        <dbReference type="Proteomes" id="UP000061809"/>
    </source>
</evidence>
<dbReference type="EMBL" id="CP012801">
    <property type="protein sequence ID" value="ALJ61717.1"/>
    <property type="molecule type" value="Genomic_DNA"/>
</dbReference>
<dbReference type="PATRIC" id="fig|246787.4.peg.4652"/>
<name>A0A0P0GKW3_9BACE</name>
<accession>A0A0P0GKW3</accession>
<dbReference type="Proteomes" id="UP000061809">
    <property type="component" value="Chromosome"/>
</dbReference>
<reference evidence="1 5" key="1">
    <citation type="journal article" date="2015" name="Science">
        <title>Genetic determinants of in vivo fitness and diet responsiveness in multiple human gut Bacteroides.</title>
        <authorList>
            <person name="Wu M."/>
            <person name="McNulty N.P."/>
            <person name="Rodionov D.A."/>
            <person name="Khoroshkin M.S."/>
            <person name="Griffin N.W."/>
            <person name="Cheng J."/>
            <person name="Latreille P."/>
            <person name="Kerstetter R.A."/>
            <person name="Terrapon N."/>
            <person name="Henrissat B."/>
            <person name="Osterman A.L."/>
            <person name="Gordon J.I."/>
        </authorList>
    </citation>
    <scope>NUCLEOTIDE SEQUENCE [LARGE SCALE GENOMIC DNA]</scope>
    <source>
        <strain evidence="1 5">WH2</strain>
    </source>
</reference>
<dbReference type="RefSeq" id="WP_029428618.1">
    <property type="nucleotide sequence ID" value="NZ_CP012801.1"/>
</dbReference>
<gene>
    <name evidence="1" type="ORF">BcellWH2_04501</name>
    <name evidence="2" type="ORF">F2Y87_12335</name>
    <name evidence="3" type="ORF">PZH42_16890</name>
    <name evidence="4" type="ORF">RO785_18435</name>
</gene>
<dbReference type="Proteomes" id="UP000482653">
    <property type="component" value="Unassembled WGS sequence"/>
</dbReference>
<dbReference type="Proteomes" id="UP001266995">
    <property type="component" value="Unassembled WGS sequence"/>
</dbReference>
<dbReference type="EMBL" id="JAVSNH010000001">
    <property type="protein sequence ID" value="MDT4512951.1"/>
    <property type="molecule type" value="Genomic_DNA"/>
</dbReference>
<reference evidence="3" key="3">
    <citation type="submission" date="2023-03" db="EMBL/GenBank/DDBJ databases">
        <title>DFI Biobank Strains.</title>
        <authorList>
            <person name="Mostad J."/>
            <person name="Paddock L."/>
            <person name="Medina S."/>
            <person name="Waligurski E."/>
            <person name="Barat B."/>
            <person name="Smith R."/>
            <person name="Burgo V."/>
            <person name="Metcalfe C."/>
            <person name="Woodson C."/>
            <person name="Sundararajan A."/>
            <person name="Ramaswamy R."/>
            <person name="Lin H."/>
            <person name="Pamer E.G."/>
        </authorList>
    </citation>
    <scope>NUCLEOTIDE SEQUENCE</scope>
    <source>
        <strain evidence="3">DFI.9.5</strain>
    </source>
</reference>
<evidence type="ECO:0000313" key="4">
    <source>
        <dbReference type="EMBL" id="MDT4512951.1"/>
    </source>
</evidence>
<evidence type="ECO:0000313" key="6">
    <source>
        <dbReference type="Proteomes" id="UP000482653"/>
    </source>
</evidence>
<proteinExistence type="predicted"/>
<evidence type="ECO:0000313" key="2">
    <source>
        <dbReference type="EMBL" id="KAA5419122.1"/>
    </source>
</evidence>
<dbReference type="Proteomes" id="UP001221924">
    <property type="component" value="Unassembled WGS sequence"/>
</dbReference>
<evidence type="ECO:0000313" key="3">
    <source>
        <dbReference type="EMBL" id="MDE8695788.1"/>
    </source>
</evidence>